<dbReference type="OrthoDB" id="4881596at2759"/>
<evidence type="ECO:0000313" key="1">
    <source>
        <dbReference type="EMBL" id="PNP45516.1"/>
    </source>
</evidence>
<accession>A0A2K0TJ02</accession>
<sequence>MSIQSLAQLQRRQLGLRSPFSIFRFFRVQQNQPLPIKPVQIPAAANASLVHNTRNPKKCTCGWYHFYGKCGHLYQRFAGTCGRKTTSSGRSGFCTTPAPKNVIYGYYVNEKCTNAKCTVCRRRGH</sequence>
<name>A0A2K0TJ02_9HYPO</name>
<gene>
    <name evidence="1" type="ORF">TGAMA5MH_02739</name>
</gene>
<protein>
    <submittedName>
        <fullName evidence="1">Uncharacterized protein</fullName>
    </submittedName>
</protein>
<organism evidence="1 2">
    <name type="scientific">Trichoderma gamsii</name>
    <dbReference type="NCBI Taxonomy" id="398673"/>
    <lineage>
        <taxon>Eukaryota</taxon>
        <taxon>Fungi</taxon>
        <taxon>Dikarya</taxon>
        <taxon>Ascomycota</taxon>
        <taxon>Pezizomycotina</taxon>
        <taxon>Sordariomycetes</taxon>
        <taxon>Hypocreomycetidae</taxon>
        <taxon>Hypocreales</taxon>
        <taxon>Hypocreaceae</taxon>
        <taxon>Trichoderma</taxon>
    </lineage>
</organism>
<proteinExistence type="predicted"/>
<dbReference type="Proteomes" id="UP000236546">
    <property type="component" value="Unassembled WGS sequence"/>
</dbReference>
<dbReference type="AlphaFoldDB" id="A0A2K0TJ02"/>
<evidence type="ECO:0000313" key="2">
    <source>
        <dbReference type="Proteomes" id="UP000236546"/>
    </source>
</evidence>
<reference evidence="1 2" key="1">
    <citation type="submission" date="2017-02" db="EMBL/GenBank/DDBJ databases">
        <title>Genomes of Trichoderma spp. with biocontrol activity.</title>
        <authorList>
            <person name="Gardiner D."/>
            <person name="Kazan K."/>
            <person name="Vos C."/>
            <person name="Harvey P."/>
        </authorList>
    </citation>
    <scope>NUCLEOTIDE SEQUENCE [LARGE SCALE GENOMIC DNA]</scope>
    <source>
        <strain evidence="1 2">A5MH</strain>
    </source>
</reference>
<comment type="caution">
    <text evidence="1">The sequence shown here is derived from an EMBL/GenBank/DDBJ whole genome shotgun (WGS) entry which is preliminary data.</text>
</comment>
<dbReference type="EMBL" id="MTYH01000024">
    <property type="protein sequence ID" value="PNP45516.1"/>
    <property type="molecule type" value="Genomic_DNA"/>
</dbReference>